<reference evidence="1 2" key="1">
    <citation type="journal article" date="2018" name="Front. Microbiol.">
        <title>Adaptation of the Freshwater Bloom-Forming Cyanobacterium Microcystis aeruginosa to Brackish Water Is Driven by Recent Horizontal Transfer of Sucrose Genes.</title>
        <authorList>
            <person name="Tanabe Y."/>
            <person name="Hodoki Y."/>
            <person name="Sano T."/>
            <person name="Tada K."/>
            <person name="Watanabe M.M."/>
        </authorList>
    </citation>
    <scope>NUCLEOTIDE SEQUENCE [LARGE SCALE GENOMIC DNA]</scope>
    <source>
        <strain evidence="1 2">Sj</strain>
    </source>
</reference>
<gene>
    <name evidence="1" type="ORF">MSj_02444</name>
</gene>
<protein>
    <recommendedName>
        <fullName evidence="3">Winged helix-turn-helix domain-containing protein</fullName>
    </recommendedName>
</protein>
<dbReference type="EMBL" id="BDSG01000055">
    <property type="protein sequence ID" value="GBL10948.1"/>
    <property type="molecule type" value="Genomic_DNA"/>
</dbReference>
<sequence length="97" mass="10897">MERNKAATNKGLMACCFSRLLALAIKIISPTKGLNTSAQIFELMQFYPQGITVQELSQRLNRPVSMLNLCLKSLVASKKIVAKKNHNQWVYTVDQKA</sequence>
<name>A0A2Z6UYL4_MICAE</name>
<evidence type="ECO:0000313" key="1">
    <source>
        <dbReference type="EMBL" id="GBL10948.1"/>
    </source>
</evidence>
<dbReference type="AlphaFoldDB" id="A0A2Z6UYL4"/>
<accession>A0A2Z6UYL4</accession>
<dbReference type="Proteomes" id="UP000248272">
    <property type="component" value="Unassembled WGS sequence"/>
</dbReference>
<organism evidence="1 2">
    <name type="scientific">Microcystis aeruginosa Sj</name>
    <dbReference type="NCBI Taxonomy" id="1979544"/>
    <lineage>
        <taxon>Bacteria</taxon>
        <taxon>Bacillati</taxon>
        <taxon>Cyanobacteriota</taxon>
        <taxon>Cyanophyceae</taxon>
        <taxon>Oscillatoriophycideae</taxon>
        <taxon>Chroococcales</taxon>
        <taxon>Microcystaceae</taxon>
        <taxon>Microcystis</taxon>
    </lineage>
</organism>
<comment type="caution">
    <text evidence="1">The sequence shown here is derived from an EMBL/GenBank/DDBJ whole genome shotgun (WGS) entry which is preliminary data.</text>
</comment>
<proteinExistence type="predicted"/>
<evidence type="ECO:0008006" key="3">
    <source>
        <dbReference type="Google" id="ProtNLM"/>
    </source>
</evidence>
<evidence type="ECO:0000313" key="2">
    <source>
        <dbReference type="Proteomes" id="UP000248272"/>
    </source>
</evidence>